<dbReference type="RefSeq" id="WP_015077520.1">
    <property type="nucleotide sequence ID" value="NC_019425.2"/>
</dbReference>
<feature type="signal peptide" evidence="5">
    <location>
        <begin position="1"/>
        <end position="23"/>
    </location>
</feature>
<organism evidence="7 8">
    <name type="scientific">Carnobacterium maltaromaticum LMA28</name>
    <dbReference type="NCBI Taxonomy" id="1234679"/>
    <lineage>
        <taxon>Bacteria</taxon>
        <taxon>Bacillati</taxon>
        <taxon>Bacillota</taxon>
        <taxon>Bacilli</taxon>
        <taxon>Lactobacillales</taxon>
        <taxon>Carnobacteriaceae</taxon>
        <taxon>Carnobacterium</taxon>
    </lineage>
</organism>
<dbReference type="Proteomes" id="UP000000212">
    <property type="component" value="Chromosome"/>
</dbReference>
<dbReference type="HOGENOM" id="CLU_038034_0_1_9"/>
<evidence type="ECO:0000256" key="5">
    <source>
        <dbReference type="SAM" id="SignalP"/>
    </source>
</evidence>
<dbReference type="STRING" id="1234679.BN424_3090"/>
<keyword evidence="8" id="KW-1185">Reference proteome</keyword>
<evidence type="ECO:0000256" key="4">
    <source>
        <dbReference type="ARBA" id="ARBA00022729"/>
    </source>
</evidence>
<name>K8EV31_CARML</name>
<protein>
    <submittedName>
        <fullName evidence="7">Periplasmic binding family protein</fullName>
    </submittedName>
</protein>
<comment type="subcellular location">
    <subcellularLocation>
        <location evidence="1">Cell envelope</location>
    </subcellularLocation>
</comment>
<gene>
    <name evidence="7" type="primary">fhuD</name>
    <name evidence="7" type="ORF">BN424_3090</name>
</gene>
<dbReference type="GO" id="GO:1901678">
    <property type="term" value="P:iron coordination entity transport"/>
    <property type="evidence" value="ECO:0007669"/>
    <property type="project" value="UniProtKB-ARBA"/>
</dbReference>
<dbReference type="EMBL" id="HE999757">
    <property type="protein sequence ID" value="CCO12511.2"/>
    <property type="molecule type" value="Genomic_DNA"/>
</dbReference>
<evidence type="ECO:0000256" key="1">
    <source>
        <dbReference type="ARBA" id="ARBA00004196"/>
    </source>
</evidence>
<keyword evidence="4 5" id="KW-0732">Signal</keyword>
<dbReference type="SUPFAM" id="SSF53807">
    <property type="entry name" value="Helical backbone' metal receptor"/>
    <property type="match status" value="1"/>
</dbReference>
<dbReference type="PANTHER" id="PTHR30532">
    <property type="entry name" value="IRON III DICITRATE-BINDING PERIPLASMIC PROTEIN"/>
    <property type="match status" value="1"/>
</dbReference>
<dbReference type="InterPro" id="IPR051313">
    <property type="entry name" value="Bact_iron-sidero_bind"/>
</dbReference>
<dbReference type="PROSITE" id="PS51257">
    <property type="entry name" value="PROKAR_LIPOPROTEIN"/>
    <property type="match status" value="1"/>
</dbReference>
<dbReference type="KEGG" id="cml:BN424_3090"/>
<dbReference type="Pfam" id="PF01497">
    <property type="entry name" value="Peripla_BP_2"/>
    <property type="match status" value="1"/>
</dbReference>
<evidence type="ECO:0000313" key="8">
    <source>
        <dbReference type="Proteomes" id="UP000000212"/>
    </source>
</evidence>
<proteinExistence type="inferred from homology"/>
<evidence type="ECO:0000256" key="3">
    <source>
        <dbReference type="ARBA" id="ARBA00022448"/>
    </source>
</evidence>
<evidence type="ECO:0000259" key="6">
    <source>
        <dbReference type="PROSITE" id="PS50983"/>
    </source>
</evidence>
<evidence type="ECO:0000313" key="7">
    <source>
        <dbReference type="EMBL" id="CCO12511.2"/>
    </source>
</evidence>
<dbReference type="GO" id="GO:0030288">
    <property type="term" value="C:outer membrane-bounded periplasmic space"/>
    <property type="evidence" value="ECO:0007669"/>
    <property type="project" value="TreeGrafter"/>
</dbReference>
<keyword evidence="3" id="KW-0813">Transport</keyword>
<dbReference type="Gene3D" id="3.40.50.1980">
    <property type="entry name" value="Nitrogenase molybdenum iron protein domain"/>
    <property type="match status" value="2"/>
</dbReference>
<dbReference type="eggNOG" id="COG0614">
    <property type="taxonomic scope" value="Bacteria"/>
</dbReference>
<evidence type="ECO:0000256" key="2">
    <source>
        <dbReference type="ARBA" id="ARBA00008814"/>
    </source>
</evidence>
<dbReference type="PANTHER" id="PTHR30532:SF26">
    <property type="entry name" value="IRON(3+)-HYDROXAMATE-BINDING PROTEIN FHUD"/>
    <property type="match status" value="1"/>
</dbReference>
<dbReference type="PROSITE" id="PS50983">
    <property type="entry name" value="FE_B12_PBP"/>
    <property type="match status" value="1"/>
</dbReference>
<accession>K8EV31</accession>
<feature type="chain" id="PRO_5039306263" evidence="5">
    <location>
        <begin position="24"/>
        <end position="318"/>
    </location>
</feature>
<reference evidence="8" key="1">
    <citation type="journal article" date="2013" name="Genome Announc.">
        <title>Complete Chromosome Sequence of Carnobacterium maltaromaticum LMA 28.</title>
        <authorList>
            <person name="Cailliez-Grimal C."/>
            <person name="Chaillou S."/>
            <person name="Anba-Mondoloni J."/>
            <person name="Loux V."/>
            <person name="Afzal M.I."/>
            <person name="Rahman A."/>
            <person name="Kergourlay G."/>
            <person name="Champomier-Verges M.C."/>
            <person name="Zagorec M."/>
            <person name="Dalgaard P."/>
            <person name="Leisner J.J."/>
            <person name="Prevost H."/>
            <person name="Revol-Junelles A.M."/>
            <person name="Borges F."/>
        </authorList>
    </citation>
    <scope>NUCLEOTIDE SEQUENCE</scope>
    <source>
        <strain evidence="8">LMA28</strain>
    </source>
</reference>
<dbReference type="OrthoDB" id="2241086at2"/>
<sequence length="318" mass="35246">MKNQKIKGLVFILGVLIVLTGCGSNTSDTEKAQEKEATGTHLFKAANGEIEVPNNPKRVVVRTYMGHVLALDVPVVGATEWDLASPFIDKKVLDKIKDVGVPMNAEEVLALEPDLIITDTEDEVASLEKIAPTVLLPYDTVRNINESVDLFGELLNRKTEAEAWKKSFKENADKERARLAEVNFPMDATVGLYELQDSKLFVFGSNFGRGGQVLTTGLGLKQQDNIQKVSDGDGWKELSLEALPDYAADFMFFTSYTANGTESAELTALKANPIWKTIPAVEKNQVIELPFEKMYYYDPIAIQAQLKLITDKLIETQK</sequence>
<comment type="similarity">
    <text evidence="2">Belongs to the bacterial solute-binding protein 8 family.</text>
</comment>
<dbReference type="AlphaFoldDB" id="K8EV31"/>
<feature type="domain" description="Fe/B12 periplasmic-binding" evidence="6">
    <location>
        <begin position="58"/>
        <end position="317"/>
    </location>
</feature>
<dbReference type="InterPro" id="IPR002491">
    <property type="entry name" value="ABC_transptr_periplasmic_BD"/>
</dbReference>